<protein>
    <submittedName>
        <fullName evidence="6">TetR/AcrR family transcriptional regulator</fullName>
    </submittedName>
</protein>
<keyword evidence="2 4" id="KW-0238">DNA-binding</keyword>
<evidence type="ECO:0000259" key="5">
    <source>
        <dbReference type="PROSITE" id="PS50977"/>
    </source>
</evidence>
<sequence length="191" mass="21452">MARSKQFDTDEVLGKAMRLFWEQGYEHTSMQDLVEGMGVHKRSLYDTFGDKHSLFLKALDRYADTIGEPLIRKSKAEPSAKQAIRGLFEYSLIDDGSRPKGCMIVNSATELALRDPETASRVKRTFSNSEQLLLELVQYGQQSGEIEARHDARRLALTLANAWVGLRVQARVATDHVQLRAIIDGALAMLD</sequence>
<dbReference type="SUPFAM" id="SSF48498">
    <property type="entry name" value="Tetracyclin repressor-like, C-terminal domain"/>
    <property type="match status" value="1"/>
</dbReference>
<evidence type="ECO:0000256" key="3">
    <source>
        <dbReference type="ARBA" id="ARBA00023163"/>
    </source>
</evidence>
<feature type="domain" description="HTH tetR-type" evidence="5">
    <location>
        <begin position="6"/>
        <end position="66"/>
    </location>
</feature>
<gene>
    <name evidence="6" type="ORF">G9U52_18930</name>
</gene>
<dbReference type="RefSeq" id="WP_166152193.1">
    <property type="nucleotide sequence ID" value="NZ_JAAOIW010000006.1"/>
</dbReference>
<accession>A0ABX0J933</accession>
<evidence type="ECO:0000256" key="2">
    <source>
        <dbReference type="ARBA" id="ARBA00023125"/>
    </source>
</evidence>
<reference evidence="6" key="1">
    <citation type="submission" date="2020-03" db="EMBL/GenBank/DDBJ databases">
        <title>Draft sequencing of Paenibacilllus sp. S3N08.</title>
        <authorList>
            <person name="Kim D.-U."/>
        </authorList>
    </citation>
    <scope>NUCLEOTIDE SEQUENCE</scope>
    <source>
        <strain evidence="6">S3N08</strain>
    </source>
</reference>
<evidence type="ECO:0000313" key="7">
    <source>
        <dbReference type="Proteomes" id="UP001165962"/>
    </source>
</evidence>
<feature type="DNA-binding region" description="H-T-H motif" evidence="4">
    <location>
        <begin position="29"/>
        <end position="48"/>
    </location>
</feature>
<dbReference type="Pfam" id="PF16925">
    <property type="entry name" value="TetR_C_13"/>
    <property type="match status" value="1"/>
</dbReference>
<dbReference type="InterPro" id="IPR011075">
    <property type="entry name" value="TetR_C"/>
</dbReference>
<dbReference type="PROSITE" id="PS50977">
    <property type="entry name" value="HTH_TETR_2"/>
    <property type="match status" value="1"/>
</dbReference>
<dbReference type="Pfam" id="PF00440">
    <property type="entry name" value="TetR_N"/>
    <property type="match status" value="1"/>
</dbReference>
<dbReference type="PANTHER" id="PTHR47506:SF1">
    <property type="entry name" value="HTH-TYPE TRANSCRIPTIONAL REGULATOR YJDC"/>
    <property type="match status" value="1"/>
</dbReference>
<dbReference type="InterPro" id="IPR009057">
    <property type="entry name" value="Homeodomain-like_sf"/>
</dbReference>
<evidence type="ECO:0000313" key="6">
    <source>
        <dbReference type="EMBL" id="NHN31915.1"/>
    </source>
</evidence>
<dbReference type="Gene3D" id="1.10.357.10">
    <property type="entry name" value="Tetracycline Repressor, domain 2"/>
    <property type="match status" value="1"/>
</dbReference>
<comment type="caution">
    <text evidence="6">The sequence shown here is derived from an EMBL/GenBank/DDBJ whole genome shotgun (WGS) entry which is preliminary data.</text>
</comment>
<proteinExistence type="predicted"/>
<keyword evidence="7" id="KW-1185">Reference proteome</keyword>
<keyword evidence="1" id="KW-0805">Transcription regulation</keyword>
<name>A0ABX0J933_9BACL</name>
<evidence type="ECO:0000256" key="4">
    <source>
        <dbReference type="PROSITE-ProRule" id="PRU00335"/>
    </source>
</evidence>
<dbReference type="PRINTS" id="PR00455">
    <property type="entry name" value="HTHTETR"/>
</dbReference>
<dbReference type="SUPFAM" id="SSF46689">
    <property type="entry name" value="Homeodomain-like"/>
    <property type="match status" value="1"/>
</dbReference>
<dbReference type="Gene3D" id="1.10.10.60">
    <property type="entry name" value="Homeodomain-like"/>
    <property type="match status" value="1"/>
</dbReference>
<organism evidence="6 7">
    <name type="scientific">Paenibacillus agricola</name>
    <dbReference type="NCBI Taxonomy" id="2716264"/>
    <lineage>
        <taxon>Bacteria</taxon>
        <taxon>Bacillati</taxon>
        <taxon>Bacillota</taxon>
        <taxon>Bacilli</taxon>
        <taxon>Bacillales</taxon>
        <taxon>Paenibacillaceae</taxon>
        <taxon>Paenibacillus</taxon>
    </lineage>
</organism>
<dbReference type="Proteomes" id="UP001165962">
    <property type="component" value="Unassembled WGS sequence"/>
</dbReference>
<keyword evidence="3" id="KW-0804">Transcription</keyword>
<dbReference type="InterPro" id="IPR036271">
    <property type="entry name" value="Tet_transcr_reg_TetR-rel_C_sf"/>
</dbReference>
<evidence type="ECO:0000256" key="1">
    <source>
        <dbReference type="ARBA" id="ARBA00023015"/>
    </source>
</evidence>
<dbReference type="EMBL" id="JAAOIW010000006">
    <property type="protein sequence ID" value="NHN31915.1"/>
    <property type="molecule type" value="Genomic_DNA"/>
</dbReference>
<dbReference type="InterPro" id="IPR001647">
    <property type="entry name" value="HTH_TetR"/>
</dbReference>
<dbReference type="PANTHER" id="PTHR47506">
    <property type="entry name" value="TRANSCRIPTIONAL REGULATORY PROTEIN"/>
    <property type="match status" value="1"/>
</dbReference>